<reference evidence="1 2" key="1">
    <citation type="submission" date="2019-12" db="EMBL/GenBank/DDBJ databases">
        <title>Comparative genomics gives insights into the taxonomy of the Azoarcus-Aromatoleum group and reveals separate origins of nif in the plant-associated Azoarcus and non-plant-associated Aromatoleum sub-groups.</title>
        <authorList>
            <person name="Lafos M."/>
            <person name="Maluk M."/>
            <person name="Batista M."/>
            <person name="Junghare M."/>
            <person name="Carmona M."/>
            <person name="Faoro H."/>
            <person name="Cruz L.M."/>
            <person name="Battistoni F."/>
            <person name="De Souza E."/>
            <person name="Pedrosa F."/>
            <person name="Chen W.-M."/>
            <person name="Poole P.S."/>
            <person name="Dixon R.A."/>
            <person name="James E.K."/>
        </authorList>
    </citation>
    <scope>NUCLEOTIDE SEQUENCE [LARGE SCALE GENOMIC DNA]</scope>
    <source>
        <strain evidence="1 2">PbN1</strain>
    </source>
</reference>
<proteinExistence type="predicted"/>
<name>A0ABX1NVG9_9RHOO</name>
<keyword evidence="2" id="KW-1185">Reference proteome</keyword>
<dbReference type="Proteomes" id="UP000633943">
    <property type="component" value="Unassembled WGS sequence"/>
</dbReference>
<gene>
    <name evidence="1" type="ORF">GPA24_08315</name>
</gene>
<evidence type="ECO:0000313" key="2">
    <source>
        <dbReference type="Proteomes" id="UP000633943"/>
    </source>
</evidence>
<comment type="caution">
    <text evidence="1">The sequence shown here is derived from an EMBL/GenBank/DDBJ whole genome shotgun (WGS) entry which is preliminary data.</text>
</comment>
<protein>
    <submittedName>
        <fullName evidence="1">Uncharacterized protein</fullName>
    </submittedName>
</protein>
<evidence type="ECO:0000313" key="1">
    <source>
        <dbReference type="EMBL" id="NMG15545.1"/>
    </source>
</evidence>
<sequence>MVIIMEMCTGNVIGNPDEYGDEVLNANWLPPQPEPALQLQPVEHVEVAGDPPVPPLDVDDFLRAVYRYQE</sequence>
<organism evidence="1 2">
    <name type="scientific">Aromatoleum bremense</name>
    <dbReference type="NCBI Taxonomy" id="76115"/>
    <lineage>
        <taxon>Bacteria</taxon>
        <taxon>Pseudomonadati</taxon>
        <taxon>Pseudomonadota</taxon>
        <taxon>Betaproteobacteria</taxon>
        <taxon>Rhodocyclales</taxon>
        <taxon>Rhodocyclaceae</taxon>
        <taxon>Aromatoleum</taxon>
    </lineage>
</organism>
<dbReference type="EMBL" id="WTVP01000017">
    <property type="protein sequence ID" value="NMG15545.1"/>
    <property type="molecule type" value="Genomic_DNA"/>
</dbReference>
<accession>A0ABX1NVG9</accession>
<dbReference type="RefSeq" id="WP_169202203.1">
    <property type="nucleotide sequence ID" value="NZ_CP059467.1"/>
</dbReference>